<feature type="binding site" description="axial binding residue" evidence="5">
    <location>
        <position position="447"/>
    </location>
    <ligand>
        <name>heme</name>
        <dbReference type="ChEBI" id="CHEBI:30413"/>
    </ligand>
    <ligandPart>
        <name>Fe</name>
        <dbReference type="ChEBI" id="CHEBI:18248"/>
    </ligandPart>
</feature>
<keyword evidence="4 5" id="KW-0408">Iron</keyword>
<comment type="cofactor">
    <cofactor evidence="5">
        <name>heme</name>
        <dbReference type="ChEBI" id="CHEBI:30413"/>
    </cofactor>
</comment>
<reference evidence="8" key="2">
    <citation type="submission" date="2021-12" db="EMBL/GenBank/DDBJ databases">
        <title>Resequencing data analysis of finger millet.</title>
        <authorList>
            <person name="Hatakeyama M."/>
            <person name="Aluri S."/>
            <person name="Balachadran M.T."/>
            <person name="Sivarajan S.R."/>
            <person name="Poveda L."/>
            <person name="Shimizu-Inatsugi R."/>
            <person name="Schlapbach R."/>
            <person name="Sreeman S.M."/>
            <person name="Shimizu K.K."/>
        </authorList>
    </citation>
    <scope>NUCLEOTIDE SEQUENCE</scope>
</reference>
<dbReference type="Gene3D" id="1.10.630.10">
    <property type="entry name" value="Cytochrome P450"/>
    <property type="match status" value="1"/>
</dbReference>
<dbReference type="PANTHER" id="PTHR47947">
    <property type="entry name" value="CYTOCHROME P450 82C3-RELATED"/>
    <property type="match status" value="1"/>
</dbReference>
<organism evidence="8 9">
    <name type="scientific">Eleusine coracana subsp. coracana</name>
    <dbReference type="NCBI Taxonomy" id="191504"/>
    <lineage>
        <taxon>Eukaryota</taxon>
        <taxon>Viridiplantae</taxon>
        <taxon>Streptophyta</taxon>
        <taxon>Embryophyta</taxon>
        <taxon>Tracheophyta</taxon>
        <taxon>Spermatophyta</taxon>
        <taxon>Magnoliopsida</taxon>
        <taxon>Liliopsida</taxon>
        <taxon>Poales</taxon>
        <taxon>Poaceae</taxon>
        <taxon>PACMAD clade</taxon>
        <taxon>Chloridoideae</taxon>
        <taxon>Cynodonteae</taxon>
        <taxon>Eleusininae</taxon>
        <taxon>Eleusine</taxon>
    </lineage>
</organism>
<accession>A0AAV5CEB3</accession>
<evidence type="ECO:0000313" key="9">
    <source>
        <dbReference type="Proteomes" id="UP001054889"/>
    </source>
</evidence>
<protein>
    <recommendedName>
        <fullName evidence="10">Cytochrome P450</fullName>
    </recommendedName>
</protein>
<dbReference type="GO" id="GO:0020037">
    <property type="term" value="F:heme binding"/>
    <property type="evidence" value="ECO:0007669"/>
    <property type="project" value="InterPro"/>
</dbReference>
<dbReference type="InterPro" id="IPR017972">
    <property type="entry name" value="Cyt_P450_CS"/>
</dbReference>
<dbReference type="AlphaFoldDB" id="A0AAV5CEB3"/>
<reference evidence="8" key="1">
    <citation type="journal article" date="2018" name="DNA Res.">
        <title>Multiple hybrid de novo genome assembly of finger millet, an orphan allotetraploid crop.</title>
        <authorList>
            <person name="Hatakeyama M."/>
            <person name="Aluri S."/>
            <person name="Balachadran M.T."/>
            <person name="Sivarajan S.R."/>
            <person name="Patrignani A."/>
            <person name="Gruter S."/>
            <person name="Poveda L."/>
            <person name="Shimizu-Inatsugi R."/>
            <person name="Baeten J."/>
            <person name="Francoijs K.J."/>
            <person name="Nataraja K.N."/>
            <person name="Reddy Y.A.N."/>
            <person name="Phadnis S."/>
            <person name="Ravikumar R.L."/>
            <person name="Schlapbach R."/>
            <person name="Sreeman S.M."/>
            <person name="Shimizu K.K."/>
        </authorList>
    </citation>
    <scope>NUCLEOTIDE SEQUENCE</scope>
</reference>
<evidence type="ECO:0000256" key="5">
    <source>
        <dbReference type="PIRSR" id="PIRSR602401-1"/>
    </source>
</evidence>
<evidence type="ECO:0000256" key="2">
    <source>
        <dbReference type="ARBA" id="ARBA00022723"/>
    </source>
</evidence>
<dbReference type="EMBL" id="BQKI01000006">
    <property type="protein sequence ID" value="GJM96686.1"/>
    <property type="molecule type" value="Genomic_DNA"/>
</dbReference>
<dbReference type="InterPro" id="IPR050651">
    <property type="entry name" value="Plant_Cytochrome_P450_Monoox"/>
</dbReference>
<dbReference type="PANTHER" id="PTHR47947:SF53">
    <property type="entry name" value="CYTOCHROME P450"/>
    <property type="match status" value="1"/>
</dbReference>
<dbReference type="SUPFAM" id="SSF48264">
    <property type="entry name" value="Cytochrome P450"/>
    <property type="match status" value="1"/>
</dbReference>
<name>A0AAV5CEB3_ELECO</name>
<dbReference type="PROSITE" id="PS00086">
    <property type="entry name" value="CYTOCHROME_P450"/>
    <property type="match status" value="1"/>
</dbReference>
<dbReference type="GO" id="GO:0016705">
    <property type="term" value="F:oxidoreductase activity, acting on paired donors, with incorporation or reduction of molecular oxygen"/>
    <property type="evidence" value="ECO:0007669"/>
    <property type="project" value="InterPro"/>
</dbReference>
<proteinExistence type="inferred from homology"/>
<keyword evidence="2 5" id="KW-0479">Metal-binding</keyword>
<feature type="chain" id="PRO_5043910202" description="Cytochrome P450" evidence="7">
    <location>
        <begin position="24"/>
        <end position="634"/>
    </location>
</feature>
<dbReference type="InterPro" id="IPR036396">
    <property type="entry name" value="Cyt_P450_sf"/>
</dbReference>
<dbReference type="InterPro" id="IPR002401">
    <property type="entry name" value="Cyt_P450_E_grp-I"/>
</dbReference>
<comment type="similarity">
    <text evidence="6">Belongs to the cytochrome P450 family.</text>
</comment>
<keyword evidence="7" id="KW-0732">Signal</keyword>
<dbReference type="GO" id="GO:0005506">
    <property type="term" value="F:iron ion binding"/>
    <property type="evidence" value="ECO:0007669"/>
    <property type="project" value="InterPro"/>
</dbReference>
<evidence type="ECO:0008006" key="10">
    <source>
        <dbReference type="Google" id="ProtNLM"/>
    </source>
</evidence>
<dbReference type="Proteomes" id="UP001054889">
    <property type="component" value="Unassembled WGS sequence"/>
</dbReference>
<sequence>MVTAYIAVLSVLFLFALHRLVGSKIINGKNKSTKPPLPPSPPAVPVLGHLHLLKKPVHATLARLAKQYGPVISLRLGTRDAVVVSSAEVARQCFTENDLAFASRPRFPSMQLVTFNCTSLTTCAYGPHWRNLRRVATVQLLSTHRVATLMAPVFADQARAMARRMYRAATASGGAARIELKRRLLELSLSALMATIAQTETSHDADTDMSPEAQEFKKVLDVFVTLIGGAKAWDFLPALRWFDVFGVRKKIMAAVNSRDAFLQRLIDAERRRMDADGDKKSMISVLLSLQRIEPEVYTDTMIMSLCATMFSAGTETTATTAEWAMALLLNHPEVIKKAQAEIDASVGTSRLIGPDDLPHLSYLHCILSETFRLYPAAPMHVPHESIADCTVGGHRVPAGTMLLVNTYALQRDPTIWPDPEAFKPERFEDGKPEGSFMIPFGMGRRSCPGETLATRALGLVLGTMIQCFDWDTVHGGKVDMSEGIGVTLPRAVPLAAMCRPRQSMVHVLEKLSADIPQWQSCWPPQVEGEKKYRKLWRAEASPILQSLLVKHCLASSADDTITNVARAEPEVDHWVVSLGEARERGVDGLLEEVQVAQDRDGGRSQWQRWLRALVLAVVDHLAAMRWWSVKRTEM</sequence>
<evidence type="ECO:0000256" key="7">
    <source>
        <dbReference type="SAM" id="SignalP"/>
    </source>
</evidence>
<evidence type="ECO:0000256" key="1">
    <source>
        <dbReference type="ARBA" id="ARBA00022617"/>
    </source>
</evidence>
<dbReference type="PRINTS" id="PR00385">
    <property type="entry name" value="P450"/>
</dbReference>
<evidence type="ECO:0000256" key="4">
    <source>
        <dbReference type="ARBA" id="ARBA00023004"/>
    </source>
</evidence>
<gene>
    <name evidence="8" type="primary">ga13548</name>
    <name evidence="8" type="ORF">PR202_ga13548</name>
</gene>
<keyword evidence="9" id="KW-1185">Reference proteome</keyword>
<keyword evidence="1 5" id="KW-0349">Heme</keyword>
<comment type="caution">
    <text evidence="8">The sequence shown here is derived from an EMBL/GenBank/DDBJ whole genome shotgun (WGS) entry which is preliminary data.</text>
</comment>
<dbReference type="FunFam" id="1.10.630.10:FF:000026">
    <property type="entry name" value="Cytochrome P450 82C4"/>
    <property type="match status" value="1"/>
</dbReference>
<evidence type="ECO:0000313" key="8">
    <source>
        <dbReference type="EMBL" id="GJM96686.1"/>
    </source>
</evidence>
<evidence type="ECO:0000256" key="6">
    <source>
        <dbReference type="RuleBase" id="RU000461"/>
    </source>
</evidence>
<evidence type="ECO:0000256" key="3">
    <source>
        <dbReference type="ARBA" id="ARBA00023002"/>
    </source>
</evidence>
<keyword evidence="6" id="KW-0503">Monooxygenase</keyword>
<dbReference type="PRINTS" id="PR00463">
    <property type="entry name" value="EP450I"/>
</dbReference>
<dbReference type="Pfam" id="PF00067">
    <property type="entry name" value="p450"/>
    <property type="match status" value="1"/>
</dbReference>
<dbReference type="InterPro" id="IPR001128">
    <property type="entry name" value="Cyt_P450"/>
</dbReference>
<keyword evidence="3 6" id="KW-0560">Oxidoreductase</keyword>
<feature type="signal peptide" evidence="7">
    <location>
        <begin position="1"/>
        <end position="23"/>
    </location>
</feature>
<dbReference type="GO" id="GO:0004497">
    <property type="term" value="F:monooxygenase activity"/>
    <property type="evidence" value="ECO:0007669"/>
    <property type="project" value="UniProtKB-KW"/>
</dbReference>